<dbReference type="Proteomes" id="UP000800039">
    <property type="component" value="Unassembled WGS sequence"/>
</dbReference>
<dbReference type="PANTHER" id="PTHR42748">
    <property type="entry name" value="NITROGEN METABOLITE REPRESSION PROTEIN NMRA FAMILY MEMBER"/>
    <property type="match status" value="1"/>
</dbReference>
<keyword evidence="2" id="KW-0521">NADP</keyword>
<dbReference type="GO" id="GO:0016491">
    <property type="term" value="F:oxidoreductase activity"/>
    <property type="evidence" value="ECO:0007669"/>
    <property type="project" value="UniProtKB-KW"/>
</dbReference>
<keyword evidence="3" id="KW-0560">Oxidoreductase</keyword>
<accession>A0A9P4L9A2</accession>
<dbReference type="GeneID" id="63850741"/>
<protein>
    <submittedName>
        <fullName evidence="6">NAD(P)-binding protein</fullName>
    </submittedName>
</protein>
<dbReference type="InterPro" id="IPR036291">
    <property type="entry name" value="NAD(P)-bd_dom_sf"/>
</dbReference>
<dbReference type="SUPFAM" id="SSF51735">
    <property type="entry name" value="NAD(P)-binding Rossmann-fold domains"/>
    <property type="match status" value="1"/>
</dbReference>
<name>A0A9P4L9A2_9PLEO</name>
<dbReference type="AlphaFoldDB" id="A0A9P4L9A2"/>
<evidence type="ECO:0000256" key="2">
    <source>
        <dbReference type="ARBA" id="ARBA00022857"/>
    </source>
</evidence>
<organism evidence="6 7">
    <name type="scientific">Cucurbitaria berberidis CBS 394.84</name>
    <dbReference type="NCBI Taxonomy" id="1168544"/>
    <lineage>
        <taxon>Eukaryota</taxon>
        <taxon>Fungi</taxon>
        <taxon>Dikarya</taxon>
        <taxon>Ascomycota</taxon>
        <taxon>Pezizomycotina</taxon>
        <taxon>Dothideomycetes</taxon>
        <taxon>Pleosporomycetidae</taxon>
        <taxon>Pleosporales</taxon>
        <taxon>Pleosporineae</taxon>
        <taxon>Cucurbitariaceae</taxon>
        <taxon>Cucurbitaria</taxon>
    </lineage>
</organism>
<feature type="domain" description="NmrA-like" evidence="5">
    <location>
        <begin position="5"/>
        <end position="324"/>
    </location>
</feature>
<dbReference type="OrthoDB" id="3358371at2759"/>
<dbReference type="InterPro" id="IPR051164">
    <property type="entry name" value="NmrA-like_oxidored"/>
</dbReference>
<gene>
    <name evidence="6" type="ORF">K460DRAFT_366998</name>
</gene>
<dbReference type="RefSeq" id="XP_040788735.1">
    <property type="nucleotide sequence ID" value="XM_040933490.1"/>
</dbReference>
<dbReference type="GO" id="GO:0005634">
    <property type="term" value="C:nucleus"/>
    <property type="evidence" value="ECO:0007669"/>
    <property type="project" value="TreeGrafter"/>
</dbReference>
<feature type="region of interest" description="Disordered" evidence="4">
    <location>
        <begin position="330"/>
        <end position="358"/>
    </location>
</feature>
<sequence>MADNKPLIVILGINSRQGSSIARHFIRHPHMQIRGITRNILSERSQSWAAQGVAMVQVADHRDEGAMEAAFRGATGIFAVTDFYRHITEHSTLSLAGVWKKTPEEIAGQRELAEGKVMIAAVAATVKSLRLFVLSSLCPAYGEAEDTRGLQQFHSKAKIVQYMETNYPELTARSSLLKPALYMEEWTIFLRCNPENGHYTFGSTVPASCALPWTNITDDMGTLFNLCMVTPRRLNIAAISDIVSGAEICTLFTEITGIPCTYVQYSEEELANMLGNRGQIIVDMLAHIFRKRYYEEPGIQLSHHLLKDRPEVADFKPTTFAEFMKADLTRSVKKKQGSGGEEVGSSSGGEEMSDGVSH</sequence>
<feature type="compositionally biased region" description="Low complexity" evidence="4">
    <location>
        <begin position="343"/>
        <end position="358"/>
    </location>
</feature>
<evidence type="ECO:0000259" key="5">
    <source>
        <dbReference type="Pfam" id="PF05368"/>
    </source>
</evidence>
<dbReference type="Gene3D" id="3.40.50.720">
    <property type="entry name" value="NAD(P)-binding Rossmann-like Domain"/>
    <property type="match status" value="1"/>
</dbReference>
<comment type="caution">
    <text evidence="6">The sequence shown here is derived from an EMBL/GenBank/DDBJ whole genome shotgun (WGS) entry which is preliminary data.</text>
</comment>
<dbReference type="Pfam" id="PF05368">
    <property type="entry name" value="NmrA"/>
    <property type="match status" value="1"/>
</dbReference>
<proteinExistence type="inferred from homology"/>
<dbReference type="Gene3D" id="3.90.25.10">
    <property type="entry name" value="UDP-galactose 4-epimerase, domain 1"/>
    <property type="match status" value="1"/>
</dbReference>
<dbReference type="PANTHER" id="PTHR42748:SF30">
    <property type="entry name" value="NMRA-LIKE DOMAIN-CONTAINING PROTEIN"/>
    <property type="match status" value="1"/>
</dbReference>
<dbReference type="InterPro" id="IPR008030">
    <property type="entry name" value="NmrA-like"/>
</dbReference>
<evidence type="ECO:0000313" key="7">
    <source>
        <dbReference type="Proteomes" id="UP000800039"/>
    </source>
</evidence>
<keyword evidence="7" id="KW-1185">Reference proteome</keyword>
<evidence type="ECO:0000256" key="4">
    <source>
        <dbReference type="SAM" id="MobiDB-lite"/>
    </source>
</evidence>
<comment type="similarity">
    <text evidence="1">Belongs to the NmrA-type oxidoreductase family.</text>
</comment>
<evidence type="ECO:0000256" key="3">
    <source>
        <dbReference type="ARBA" id="ARBA00023002"/>
    </source>
</evidence>
<evidence type="ECO:0000313" key="6">
    <source>
        <dbReference type="EMBL" id="KAF1846172.1"/>
    </source>
</evidence>
<evidence type="ECO:0000256" key="1">
    <source>
        <dbReference type="ARBA" id="ARBA00006328"/>
    </source>
</evidence>
<dbReference type="EMBL" id="ML976616">
    <property type="protein sequence ID" value="KAF1846172.1"/>
    <property type="molecule type" value="Genomic_DNA"/>
</dbReference>
<reference evidence="6" key="1">
    <citation type="submission" date="2020-01" db="EMBL/GenBank/DDBJ databases">
        <authorList>
            <consortium name="DOE Joint Genome Institute"/>
            <person name="Haridas S."/>
            <person name="Albert R."/>
            <person name="Binder M."/>
            <person name="Bloem J."/>
            <person name="Labutti K."/>
            <person name="Salamov A."/>
            <person name="Andreopoulos B."/>
            <person name="Baker S.E."/>
            <person name="Barry K."/>
            <person name="Bills G."/>
            <person name="Bluhm B.H."/>
            <person name="Cannon C."/>
            <person name="Castanera R."/>
            <person name="Culley D.E."/>
            <person name="Daum C."/>
            <person name="Ezra D."/>
            <person name="Gonzalez J.B."/>
            <person name="Henrissat B."/>
            <person name="Kuo A."/>
            <person name="Liang C."/>
            <person name="Lipzen A."/>
            <person name="Lutzoni F."/>
            <person name="Magnuson J."/>
            <person name="Mondo S."/>
            <person name="Nolan M."/>
            <person name="Ohm R."/>
            <person name="Pangilinan J."/>
            <person name="Park H.-J."/>
            <person name="Ramirez L."/>
            <person name="Alfaro M."/>
            <person name="Sun H."/>
            <person name="Tritt A."/>
            <person name="Yoshinaga Y."/>
            <person name="Zwiers L.-H."/>
            <person name="Turgeon B.G."/>
            <person name="Goodwin S.B."/>
            <person name="Spatafora J.W."/>
            <person name="Crous P.W."/>
            <person name="Grigoriev I.V."/>
        </authorList>
    </citation>
    <scope>NUCLEOTIDE SEQUENCE</scope>
    <source>
        <strain evidence="6">CBS 394.84</strain>
    </source>
</reference>